<evidence type="ECO:0000256" key="2">
    <source>
        <dbReference type="ARBA" id="ARBA00022723"/>
    </source>
</evidence>
<dbReference type="InterPro" id="IPR007837">
    <property type="entry name" value="DinB"/>
</dbReference>
<organism evidence="3 4">
    <name type="scientific">Leptolyngbya subtilissima DQ-A4</name>
    <dbReference type="NCBI Taxonomy" id="2933933"/>
    <lineage>
        <taxon>Bacteria</taxon>
        <taxon>Bacillati</taxon>
        <taxon>Cyanobacteriota</taxon>
        <taxon>Cyanophyceae</taxon>
        <taxon>Leptolyngbyales</taxon>
        <taxon>Leptolyngbyaceae</taxon>
        <taxon>Leptolyngbya group</taxon>
        <taxon>Leptolyngbya</taxon>
    </lineage>
</organism>
<protein>
    <submittedName>
        <fullName evidence="3">DinB family protein</fullName>
    </submittedName>
</protein>
<proteinExistence type="inferred from homology"/>
<sequence>MNFSEIAKRLTRYKAWANEITFSAVKSLPEGEATKERKTRFRNMVHTLNHTYVIDCIFKAHLEKEIHPYTARNTETHPPLEDLWQAVKTVDQWYVDYAHSISEQEWLDIVNFQFVDGGEGAMSRSEIILHVVNHGTYHRGFVSDMMYQVPAVPPANDLTVYLRDVIYSSQLNNSVAHRPNKVS</sequence>
<keyword evidence="4" id="KW-1185">Reference proteome</keyword>
<dbReference type="PANTHER" id="PTHR37302">
    <property type="entry name" value="SLR1116 PROTEIN"/>
    <property type="match status" value="1"/>
</dbReference>
<accession>A0ABV0K8N0</accession>
<name>A0ABV0K8N0_9CYAN</name>
<evidence type="ECO:0000313" key="4">
    <source>
        <dbReference type="Proteomes" id="UP001482513"/>
    </source>
</evidence>
<dbReference type="SUPFAM" id="SSF109854">
    <property type="entry name" value="DinB/YfiT-like putative metalloenzymes"/>
    <property type="match status" value="1"/>
</dbReference>
<comment type="similarity">
    <text evidence="1">Belongs to the DinB family.</text>
</comment>
<dbReference type="InterPro" id="IPR034660">
    <property type="entry name" value="DinB/YfiT-like"/>
</dbReference>
<evidence type="ECO:0000256" key="1">
    <source>
        <dbReference type="ARBA" id="ARBA00008635"/>
    </source>
</evidence>
<dbReference type="PANTHER" id="PTHR37302:SF1">
    <property type="entry name" value="PROTEIN DINB"/>
    <property type="match status" value="1"/>
</dbReference>
<comment type="caution">
    <text evidence="3">The sequence shown here is derived from an EMBL/GenBank/DDBJ whole genome shotgun (WGS) entry which is preliminary data.</text>
</comment>
<dbReference type="Pfam" id="PF05163">
    <property type="entry name" value="DinB"/>
    <property type="match status" value="1"/>
</dbReference>
<reference evidence="3 4" key="1">
    <citation type="submission" date="2022-04" db="EMBL/GenBank/DDBJ databases">
        <title>Positive selection, recombination, and allopatry shape intraspecific diversity of widespread and dominant cyanobacteria.</title>
        <authorList>
            <person name="Wei J."/>
            <person name="Shu W."/>
            <person name="Hu C."/>
        </authorList>
    </citation>
    <scope>NUCLEOTIDE SEQUENCE [LARGE SCALE GENOMIC DNA]</scope>
    <source>
        <strain evidence="3 4">DQ-A4</strain>
    </source>
</reference>
<dbReference type="Gene3D" id="1.20.120.450">
    <property type="entry name" value="dinb family like domain"/>
    <property type="match status" value="1"/>
</dbReference>
<gene>
    <name evidence="3" type="ORF">NC992_19830</name>
</gene>
<dbReference type="Proteomes" id="UP001482513">
    <property type="component" value="Unassembled WGS sequence"/>
</dbReference>
<dbReference type="RefSeq" id="WP_190694190.1">
    <property type="nucleotide sequence ID" value="NZ_JAMPKX010000010.1"/>
</dbReference>
<dbReference type="EMBL" id="JAMPKX010000010">
    <property type="protein sequence ID" value="MEP0949139.1"/>
    <property type="molecule type" value="Genomic_DNA"/>
</dbReference>
<keyword evidence="2" id="KW-0479">Metal-binding</keyword>
<evidence type="ECO:0000313" key="3">
    <source>
        <dbReference type="EMBL" id="MEP0949139.1"/>
    </source>
</evidence>